<keyword evidence="2" id="KW-0812">Transmembrane</keyword>
<reference evidence="3 4" key="1">
    <citation type="submission" date="2018-12" db="EMBL/GenBank/DDBJ databases">
        <authorList>
            <consortium name="Pathogen Informatics"/>
        </authorList>
    </citation>
    <scope>NUCLEOTIDE SEQUENCE [LARGE SCALE GENOMIC DNA]</scope>
    <source>
        <strain evidence="3 4">NCTC13489</strain>
    </source>
</reference>
<proteinExistence type="inferred from homology"/>
<accession>A0A448NSG3</accession>
<dbReference type="NCBIfam" id="TIGR01845">
    <property type="entry name" value="outer_NodT"/>
    <property type="match status" value="1"/>
</dbReference>
<dbReference type="InterPro" id="IPR010131">
    <property type="entry name" value="MdtP/NodT-like"/>
</dbReference>
<dbReference type="Proteomes" id="UP000270036">
    <property type="component" value="Chromosome"/>
</dbReference>
<dbReference type="SUPFAM" id="SSF56954">
    <property type="entry name" value="Outer membrane efflux proteins (OEP)"/>
    <property type="match status" value="1"/>
</dbReference>
<keyword evidence="2" id="KW-0449">Lipoprotein</keyword>
<evidence type="ECO:0000256" key="2">
    <source>
        <dbReference type="RuleBase" id="RU362097"/>
    </source>
</evidence>
<evidence type="ECO:0000313" key="3">
    <source>
        <dbReference type="EMBL" id="VEI00112.1"/>
    </source>
</evidence>
<evidence type="ECO:0000256" key="1">
    <source>
        <dbReference type="ARBA" id="ARBA00007613"/>
    </source>
</evidence>
<dbReference type="GO" id="GO:0015562">
    <property type="term" value="F:efflux transmembrane transporter activity"/>
    <property type="evidence" value="ECO:0007669"/>
    <property type="project" value="InterPro"/>
</dbReference>
<keyword evidence="2" id="KW-0564">Palmitate</keyword>
<comment type="similarity">
    <text evidence="1 2">Belongs to the outer membrane factor (OMF) (TC 1.B.17) family.</text>
</comment>
<dbReference type="PROSITE" id="PS51257">
    <property type="entry name" value="PROKAR_LIPOPROTEIN"/>
    <property type="match status" value="1"/>
</dbReference>
<dbReference type="InterPro" id="IPR003423">
    <property type="entry name" value="OMP_efflux"/>
</dbReference>
<dbReference type="KEGG" id="cant:NCTC13489_01953"/>
<dbReference type="EMBL" id="LR134441">
    <property type="protein sequence ID" value="VEI00112.1"/>
    <property type="molecule type" value="Genomic_DNA"/>
</dbReference>
<gene>
    <name evidence="3" type="primary">oprM</name>
    <name evidence="3" type="ORF">NCTC13489_01953</name>
</gene>
<dbReference type="AlphaFoldDB" id="A0A448NSG3"/>
<dbReference type="STRING" id="266748.HY04_04715"/>
<protein>
    <submittedName>
        <fullName evidence="3">Outer membrane protein oprM</fullName>
    </submittedName>
</protein>
<dbReference type="Pfam" id="PF02321">
    <property type="entry name" value="OEP"/>
    <property type="match status" value="2"/>
</dbReference>
<name>A0A448NSG3_9FLAO</name>
<sequence length="474" mass="52599">MKIKKMNKYFNIKILSIVFSAFVLTSCMTREKYERPTEAINENLFRTDLLPKDSTSMATISWREIFTDPVLQKHIAKALDNNLDVRVALQNISAADSYLKQSKAAYLPTLSAGPNYTFQTQSLNTQSGQLMSARKYGNQFDVSANIGWEADIWGKLRAQEKAEFANYLGTVSAHQAVKSDLVASVASAYYQLLTFDDQKKIINETIALRKKNLETTSALKDAGTVTEVAVQQSEALVFNAESLLISIDVQIGLLENTISLLMGEPSHAIERTTIDAQKMPVSLDLGYPANLLANRPDVKVAEYRLMNAFEMTNAAKANFYPTLRLTGSGGIVSGDLDQLFSVNSLFANVVAGLAQPILNKRQIKTQYEVSLANKEIAYLNFRRSVLTAGKEVSDALKIYQSQDSFIGLKRKEMEAYKNSVEYSQELVNYGLATYLEVINASVNQLNAELNISNAEYSKLDAGIELYRALGGGWK</sequence>
<keyword evidence="2" id="KW-1134">Transmembrane beta strand</keyword>
<dbReference type="Gene3D" id="1.20.1600.10">
    <property type="entry name" value="Outer membrane efflux proteins (OEP)"/>
    <property type="match status" value="1"/>
</dbReference>
<dbReference type="PANTHER" id="PTHR30203:SF33">
    <property type="entry name" value="BLR4455 PROTEIN"/>
    <property type="match status" value="1"/>
</dbReference>
<evidence type="ECO:0000313" key="4">
    <source>
        <dbReference type="Proteomes" id="UP000270036"/>
    </source>
</evidence>
<dbReference type="Gene3D" id="2.20.200.10">
    <property type="entry name" value="Outer membrane efflux proteins (OEP)"/>
    <property type="match status" value="1"/>
</dbReference>
<comment type="subcellular location">
    <subcellularLocation>
        <location evidence="2">Cell membrane</location>
        <topology evidence="2">Lipid-anchor</topology>
    </subcellularLocation>
</comment>
<dbReference type="PANTHER" id="PTHR30203">
    <property type="entry name" value="OUTER MEMBRANE CATION EFFLUX PROTEIN"/>
    <property type="match status" value="1"/>
</dbReference>
<dbReference type="RefSeq" id="WP_375600463.1">
    <property type="nucleotide sequence ID" value="NZ_FOIX01000001.1"/>
</dbReference>
<organism evidence="3 4">
    <name type="scientific">Kaistella antarctica</name>
    <dbReference type="NCBI Taxonomy" id="266748"/>
    <lineage>
        <taxon>Bacteria</taxon>
        <taxon>Pseudomonadati</taxon>
        <taxon>Bacteroidota</taxon>
        <taxon>Flavobacteriia</taxon>
        <taxon>Flavobacteriales</taxon>
        <taxon>Weeksellaceae</taxon>
        <taxon>Chryseobacterium group</taxon>
        <taxon>Kaistella</taxon>
    </lineage>
</organism>
<keyword evidence="2" id="KW-0472">Membrane</keyword>
<dbReference type="GO" id="GO:0005886">
    <property type="term" value="C:plasma membrane"/>
    <property type="evidence" value="ECO:0007669"/>
    <property type="project" value="UniProtKB-SubCell"/>
</dbReference>